<keyword evidence="1" id="KW-0175">Coiled coil</keyword>
<proteinExistence type="predicted"/>
<dbReference type="AlphaFoldDB" id="A0CMP1"/>
<dbReference type="KEGG" id="ptm:GSPATT00008537001"/>
<organism evidence="2 3">
    <name type="scientific">Paramecium tetraurelia</name>
    <dbReference type="NCBI Taxonomy" id="5888"/>
    <lineage>
        <taxon>Eukaryota</taxon>
        <taxon>Sar</taxon>
        <taxon>Alveolata</taxon>
        <taxon>Ciliophora</taxon>
        <taxon>Intramacronucleata</taxon>
        <taxon>Oligohymenophorea</taxon>
        <taxon>Peniculida</taxon>
        <taxon>Parameciidae</taxon>
        <taxon>Paramecium</taxon>
    </lineage>
</organism>
<keyword evidence="3" id="KW-1185">Reference proteome</keyword>
<dbReference type="RefSeq" id="XP_001439455.1">
    <property type="nucleotide sequence ID" value="XM_001439418.1"/>
</dbReference>
<feature type="coiled-coil region" evidence="1">
    <location>
        <begin position="13"/>
        <end position="47"/>
    </location>
</feature>
<dbReference type="GeneID" id="5025240"/>
<evidence type="ECO:0000256" key="1">
    <source>
        <dbReference type="SAM" id="Coils"/>
    </source>
</evidence>
<dbReference type="InParanoid" id="A0CMP1"/>
<dbReference type="HOGENOM" id="CLU_1339772_0_0_1"/>
<name>A0CMP1_PARTE</name>
<reference evidence="2 3" key="1">
    <citation type="journal article" date="2006" name="Nature">
        <title>Global trends of whole-genome duplications revealed by the ciliate Paramecium tetraurelia.</title>
        <authorList>
            <consortium name="Genoscope"/>
            <person name="Aury J.-M."/>
            <person name="Jaillon O."/>
            <person name="Duret L."/>
            <person name="Noel B."/>
            <person name="Jubin C."/>
            <person name="Porcel B.M."/>
            <person name="Segurens B."/>
            <person name="Daubin V."/>
            <person name="Anthouard V."/>
            <person name="Aiach N."/>
            <person name="Arnaiz O."/>
            <person name="Billaut A."/>
            <person name="Beisson J."/>
            <person name="Blanc I."/>
            <person name="Bouhouche K."/>
            <person name="Camara F."/>
            <person name="Duharcourt S."/>
            <person name="Guigo R."/>
            <person name="Gogendeau D."/>
            <person name="Katinka M."/>
            <person name="Keller A.-M."/>
            <person name="Kissmehl R."/>
            <person name="Klotz C."/>
            <person name="Koll F."/>
            <person name="Le Moue A."/>
            <person name="Lepere C."/>
            <person name="Malinsky S."/>
            <person name="Nowacki M."/>
            <person name="Nowak J.K."/>
            <person name="Plattner H."/>
            <person name="Poulain J."/>
            <person name="Ruiz F."/>
            <person name="Serrano V."/>
            <person name="Zagulski M."/>
            <person name="Dessen P."/>
            <person name="Betermier M."/>
            <person name="Weissenbach J."/>
            <person name="Scarpelli C."/>
            <person name="Schachter V."/>
            <person name="Sperling L."/>
            <person name="Meyer E."/>
            <person name="Cohen J."/>
            <person name="Wincker P."/>
        </authorList>
    </citation>
    <scope>NUCLEOTIDE SEQUENCE [LARGE SCALE GENOMIC DNA]</scope>
    <source>
        <strain evidence="2 3">Stock d4-2</strain>
    </source>
</reference>
<protein>
    <submittedName>
        <fullName evidence="2">Uncharacterized protein</fullName>
    </submittedName>
</protein>
<sequence length="205" mass="24528">MSNRIRFEFKKGLETQSQKVQQLEEKINELQIDNQKKQQEIDNLIAGQKKLTNDLKKVWNNFSSTLKSQRSESQMISNLSVFQEQSTIYQDLSQQTKQIIQQEIQSRFLLIKDIVLKKSDFDEYSKKVEEQFETLRQKVQTFTQYSQPEFEFGPRRDSFQGKVPTFQFQQPPIKGNAQAMKQYLYFTKLQDSLKKRKKKMNKQQY</sequence>
<accession>A0CMP1</accession>
<dbReference type="Proteomes" id="UP000000600">
    <property type="component" value="Unassembled WGS sequence"/>
</dbReference>
<evidence type="ECO:0000313" key="2">
    <source>
        <dbReference type="EMBL" id="CAK72058.1"/>
    </source>
</evidence>
<gene>
    <name evidence="2" type="ORF">GSPATT00008537001</name>
</gene>
<dbReference type="EMBL" id="CT868108">
    <property type="protein sequence ID" value="CAK72058.1"/>
    <property type="molecule type" value="Genomic_DNA"/>
</dbReference>
<dbReference type="OMA" id="WNHISKI"/>
<evidence type="ECO:0000313" key="3">
    <source>
        <dbReference type="Proteomes" id="UP000000600"/>
    </source>
</evidence>
<dbReference type="OrthoDB" id="10471184at2759"/>